<dbReference type="SMART" id="SM00382">
    <property type="entry name" value="AAA"/>
    <property type="match status" value="1"/>
</dbReference>
<dbReference type="InterPro" id="IPR003593">
    <property type="entry name" value="AAA+_ATPase"/>
</dbReference>
<evidence type="ECO:0000313" key="11">
    <source>
        <dbReference type="EMBL" id="SMC32066.1"/>
    </source>
</evidence>
<organism evidence="11 12">
    <name type="scientific">Aerococcus suis</name>
    <dbReference type="NCBI Taxonomy" id="371602"/>
    <lineage>
        <taxon>Bacteria</taxon>
        <taxon>Bacillati</taxon>
        <taxon>Bacillota</taxon>
        <taxon>Bacilli</taxon>
        <taxon>Lactobacillales</taxon>
        <taxon>Aerococcaceae</taxon>
        <taxon>Aerococcus</taxon>
    </lineage>
</organism>
<dbReference type="InterPro" id="IPR003439">
    <property type="entry name" value="ABC_transporter-like_ATP-bd"/>
</dbReference>
<dbReference type="GO" id="GO:0005886">
    <property type="term" value="C:plasma membrane"/>
    <property type="evidence" value="ECO:0007669"/>
    <property type="project" value="UniProtKB-SubCell"/>
</dbReference>
<proteinExistence type="predicted"/>
<comment type="subcellular location">
    <subcellularLocation>
        <location evidence="1">Cell membrane</location>
        <topology evidence="1">Multi-pass membrane protein</topology>
    </subcellularLocation>
</comment>
<dbReference type="Pfam" id="PF00664">
    <property type="entry name" value="ABC_membrane"/>
    <property type="match status" value="1"/>
</dbReference>
<evidence type="ECO:0000256" key="5">
    <source>
        <dbReference type="ARBA" id="ARBA00022840"/>
    </source>
</evidence>
<keyword evidence="12" id="KW-1185">Reference proteome</keyword>
<dbReference type="PROSITE" id="PS50929">
    <property type="entry name" value="ABC_TM1F"/>
    <property type="match status" value="1"/>
</dbReference>
<dbReference type="STRING" id="371602.SAMN04487984_0438"/>
<dbReference type="InterPro" id="IPR011527">
    <property type="entry name" value="ABC1_TM_dom"/>
</dbReference>
<protein>
    <submittedName>
        <fullName evidence="11">ATP-binding cassette, subfamily B</fullName>
    </submittedName>
</protein>
<feature type="domain" description="ABC transmembrane type-1" evidence="10">
    <location>
        <begin position="34"/>
        <end position="319"/>
    </location>
</feature>
<dbReference type="GO" id="GO:0005524">
    <property type="term" value="F:ATP binding"/>
    <property type="evidence" value="ECO:0007669"/>
    <property type="project" value="UniProtKB-KW"/>
</dbReference>
<evidence type="ECO:0000256" key="2">
    <source>
        <dbReference type="ARBA" id="ARBA00022448"/>
    </source>
</evidence>
<evidence type="ECO:0000313" key="12">
    <source>
        <dbReference type="Proteomes" id="UP000243884"/>
    </source>
</evidence>
<feature type="transmembrane region" description="Helical" evidence="8">
    <location>
        <begin position="149"/>
        <end position="168"/>
    </location>
</feature>
<feature type="transmembrane region" description="Helical" evidence="8">
    <location>
        <begin position="33"/>
        <end position="54"/>
    </location>
</feature>
<keyword evidence="7 8" id="KW-0472">Membrane</keyword>
<evidence type="ECO:0000256" key="4">
    <source>
        <dbReference type="ARBA" id="ARBA00022741"/>
    </source>
</evidence>
<feature type="transmembrane region" description="Helical" evidence="8">
    <location>
        <begin position="66"/>
        <end position="89"/>
    </location>
</feature>
<dbReference type="Gene3D" id="1.20.1560.10">
    <property type="entry name" value="ABC transporter type 1, transmembrane domain"/>
    <property type="match status" value="1"/>
</dbReference>
<evidence type="ECO:0000256" key="7">
    <source>
        <dbReference type="ARBA" id="ARBA00023136"/>
    </source>
</evidence>
<evidence type="ECO:0000256" key="6">
    <source>
        <dbReference type="ARBA" id="ARBA00022989"/>
    </source>
</evidence>
<evidence type="ECO:0000256" key="8">
    <source>
        <dbReference type="SAM" id="Phobius"/>
    </source>
</evidence>
<dbReference type="SUPFAM" id="SSF90123">
    <property type="entry name" value="ABC transporter transmembrane region"/>
    <property type="match status" value="1"/>
</dbReference>
<dbReference type="OrthoDB" id="9770415at2"/>
<evidence type="ECO:0000259" key="9">
    <source>
        <dbReference type="PROSITE" id="PS50893"/>
    </source>
</evidence>
<dbReference type="GO" id="GO:0016887">
    <property type="term" value="F:ATP hydrolysis activity"/>
    <property type="evidence" value="ECO:0007669"/>
    <property type="project" value="InterPro"/>
</dbReference>
<dbReference type="PROSITE" id="PS50893">
    <property type="entry name" value="ABC_TRANSPORTER_2"/>
    <property type="match status" value="1"/>
</dbReference>
<keyword evidence="6 8" id="KW-1133">Transmembrane helix</keyword>
<keyword evidence="2" id="KW-0813">Transport</keyword>
<dbReference type="Proteomes" id="UP000243884">
    <property type="component" value="Unassembled WGS sequence"/>
</dbReference>
<dbReference type="AlphaFoldDB" id="A0A1W1Y7D5"/>
<dbReference type="EMBL" id="FWXK01000002">
    <property type="protein sequence ID" value="SMC32066.1"/>
    <property type="molecule type" value="Genomic_DNA"/>
</dbReference>
<dbReference type="PANTHER" id="PTHR43394:SF1">
    <property type="entry name" value="ATP-BINDING CASSETTE SUB-FAMILY B MEMBER 10, MITOCHONDRIAL"/>
    <property type="match status" value="1"/>
</dbReference>
<dbReference type="InterPro" id="IPR039421">
    <property type="entry name" value="Type_1_exporter"/>
</dbReference>
<keyword evidence="5 11" id="KW-0067">ATP-binding</keyword>
<name>A0A1W1Y7D5_9LACT</name>
<dbReference type="RefSeq" id="WP_084098079.1">
    <property type="nucleotide sequence ID" value="NZ_FWXK01000002.1"/>
</dbReference>
<dbReference type="InterPro" id="IPR027417">
    <property type="entry name" value="P-loop_NTPase"/>
</dbReference>
<dbReference type="SUPFAM" id="SSF52540">
    <property type="entry name" value="P-loop containing nucleoside triphosphate hydrolases"/>
    <property type="match status" value="1"/>
</dbReference>
<evidence type="ECO:0000259" key="10">
    <source>
        <dbReference type="PROSITE" id="PS50929"/>
    </source>
</evidence>
<reference evidence="12" key="1">
    <citation type="submission" date="2017-04" db="EMBL/GenBank/DDBJ databases">
        <authorList>
            <person name="Varghese N."/>
            <person name="Submissions S."/>
        </authorList>
    </citation>
    <scope>NUCLEOTIDE SEQUENCE [LARGE SCALE GENOMIC DNA]</scope>
    <source>
        <strain evidence="12">DSM 21500</strain>
    </source>
</reference>
<keyword evidence="3 8" id="KW-0812">Transmembrane</keyword>
<feature type="transmembrane region" description="Helical" evidence="8">
    <location>
        <begin position="257"/>
        <end position="278"/>
    </location>
</feature>
<feature type="transmembrane region" description="Helical" evidence="8">
    <location>
        <begin position="174"/>
        <end position="192"/>
    </location>
</feature>
<accession>A0A1W1Y7D5</accession>
<dbReference type="InterPro" id="IPR036640">
    <property type="entry name" value="ABC1_TM_sf"/>
</dbReference>
<dbReference type="GO" id="GO:0015421">
    <property type="term" value="F:ABC-type oligopeptide transporter activity"/>
    <property type="evidence" value="ECO:0007669"/>
    <property type="project" value="TreeGrafter"/>
</dbReference>
<keyword evidence="4" id="KW-0547">Nucleotide-binding</keyword>
<gene>
    <name evidence="11" type="ORF">SAMN04487984_0438</name>
</gene>
<dbReference type="Gene3D" id="3.40.50.300">
    <property type="entry name" value="P-loop containing nucleotide triphosphate hydrolases"/>
    <property type="match status" value="1"/>
</dbReference>
<dbReference type="FunFam" id="3.40.50.300:FF:000287">
    <property type="entry name" value="Multidrug ABC transporter ATP-binding protein"/>
    <property type="match status" value="1"/>
</dbReference>
<sequence length="593" mass="67009">MKTTTTKTSFSLKEQWQIFKMLIAFTKGYRGQFLMSFIAMAGVSGIAAYLPVVIQQYMDNYLRMGNATLMITIRVSLFYLVLTILKSIFEYVQNYLFQMASERTVGDIRDTLFDHVIKLGMRYFDQVPNGTVVSRVTNDTETIIEFWNVFLNLFNGLFNVIAVGIAMFTLDWELALMFTAFLPIILLLVYIYQRYSTRIYSQMRESLSRLNARLSESISGINIIQAFAQEKRMMAEFDTVNQEYVVARKAMFKMDALLLMPAINLIEASALALVLFVLGRQQIIDASVEIGVIYAFTSYSKSFFHPLGQMIDSLSIFQDGIVSGSRIKEVLNYQEMAPTSLPGASAHITDGEISVRDLSFSYDGEKSVLKNINFDVKPGQTLALVGQTGSGKSSIINVLMRFYEFSHGKVMIDGHDIKEIPIEELRAKMGLVLQDSFMFYGDIANNITLHKDYNDEYIQAAAQFVKADDFIRAIDGNYHARVIEGGDAFSTGQNQLISFARTIIREPKILILDEATANIDTATEQKIQSGLDNMRRGRTTIIIAHRLSTIKDADKILVLRHGEIIESGTHDELIAAGGTYHDMYQLQTYQKDE</sequence>
<dbReference type="CDD" id="cd18544">
    <property type="entry name" value="ABC_6TM_TmrA_like"/>
    <property type="match status" value="1"/>
</dbReference>
<dbReference type="Pfam" id="PF00005">
    <property type="entry name" value="ABC_tran"/>
    <property type="match status" value="1"/>
</dbReference>
<evidence type="ECO:0000256" key="1">
    <source>
        <dbReference type="ARBA" id="ARBA00004651"/>
    </source>
</evidence>
<feature type="domain" description="ABC transporter" evidence="9">
    <location>
        <begin position="353"/>
        <end position="586"/>
    </location>
</feature>
<dbReference type="PANTHER" id="PTHR43394">
    <property type="entry name" value="ATP-DEPENDENT PERMEASE MDL1, MITOCHONDRIAL"/>
    <property type="match status" value="1"/>
</dbReference>
<evidence type="ECO:0000256" key="3">
    <source>
        <dbReference type="ARBA" id="ARBA00022692"/>
    </source>
</evidence>